<feature type="active site" description="Proton acceptor" evidence="8">
    <location>
        <position position="977"/>
    </location>
</feature>
<dbReference type="GO" id="GO:0005737">
    <property type="term" value="C:cytoplasm"/>
    <property type="evidence" value="ECO:0007669"/>
    <property type="project" value="TreeGrafter"/>
</dbReference>
<dbReference type="FunFam" id="2.60.40.1730:FF:000002">
    <property type="entry name" value="Aminopeptidase"/>
    <property type="match status" value="1"/>
</dbReference>
<comment type="caution">
    <text evidence="16">The sequence shown here is derived from an EMBL/GenBank/DDBJ whole genome shotgun (WGS) entry which is preliminary data.</text>
</comment>
<dbReference type="Pfam" id="PF00023">
    <property type="entry name" value="Ank"/>
    <property type="match status" value="1"/>
</dbReference>
<feature type="compositionally biased region" description="Low complexity" evidence="12">
    <location>
        <begin position="588"/>
        <end position="600"/>
    </location>
</feature>
<feature type="region of interest" description="Disordered" evidence="12">
    <location>
        <begin position="624"/>
        <end position="645"/>
    </location>
</feature>
<dbReference type="PRINTS" id="PR00756">
    <property type="entry name" value="ALADIPTASE"/>
</dbReference>
<dbReference type="Proteomes" id="UP000635477">
    <property type="component" value="Unassembled WGS sequence"/>
</dbReference>
<dbReference type="Gene3D" id="1.25.50.20">
    <property type="match status" value="1"/>
</dbReference>
<feature type="site" description="Transition state stabilizer" evidence="10">
    <location>
        <position position="1062"/>
    </location>
</feature>
<gene>
    <name evidence="16" type="ORF">FZEAL_795</name>
</gene>
<reference evidence="16" key="1">
    <citation type="journal article" date="2020" name="BMC Genomics">
        <title>Correction to: Identification and distribution of gene clusters required for synthesis of sphingolipid metabolism inhibitors in diverse species of the filamentous fungus Fusarium.</title>
        <authorList>
            <person name="Kim H.S."/>
            <person name="Lohmar J.M."/>
            <person name="Busman M."/>
            <person name="Brown D.W."/>
            <person name="Naumann T.A."/>
            <person name="Divon H.H."/>
            <person name="Lysoe E."/>
            <person name="Uhlig S."/>
            <person name="Proctor R.H."/>
        </authorList>
    </citation>
    <scope>NUCLEOTIDE SEQUENCE</scope>
    <source>
        <strain evidence="16">NRRL 22465</strain>
    </source>
</reference>
<evidence type="ECO:0000259" key="14">
    <source>
        <dbReference type="Pfam" id="PF11838"/>
    </source>
</evidence>
<protein>
    <recommendedName>
        <fullName evidence="18">Leukotriene A-4 hydrolase homolog</fullName>
    </recommendedName>
</protein>
<dbReference type="SMART" id="SM00248">
    <property type="entry name" value="ANK"/>
    <property type="match status" value="4"/>
</dbReference>
<evidence type="ECO:0000256" key="7">
    <source>
        <dbReference type="ARBA" id="ARBA00023049"/>
    </source>
</evidence>
<dbReference type="InterPro" id="IPR024571">
    <property type="entry name" value="ERAP1-like_C_dom"/>
</dbReference>
<feature type="binding site" evidence="9">
    <location>
        <position position="980"/>
    </location>
    <ligand>
        <name>Zn(2+)</name>
        <dbReference type="ChEBI" id="CHEBI:29105"/>
        <note>catalytic</note>
    </ligand>
</feature>
<dbReference type="OrthoDB" id="10031169at2759"/>
<dbReference type="Gene3D" id="2.60.40.1910">
    <property type="match status" value="1"/>
</dbReference>
<accession>A0A8H4UUR4</accession>
<feature type="domain" description="ERAP1-like C-terminal" evidence="14">
    <location>
        <begin position="1195"/>
        <end position="1513"/>
    </location>
</feature>
<dbReference type="PANTHER" id="PTHR11533:SF174">
    <property type="entry name" value="PUROMYCIN-SENSITIVE AMINOPEPTIDASE-RELATED"/>
    <property type="match status" value="1"/>
</dbReference>
<dbReference type="Pfam" id="PF11838">
    <property type="entry name" value="ERAP1_C"/>
    <property type="match status" value="1"/>
</dbReference>
<keyword evidence="4 9" id="KW-0479">Metal-binding</keyword>
<dbReference type="GO" id="GO:0070006">
    <property type="term" value="F:metalloaminopeptidase activity"/>
    <property type="evidence" value="ECO:0007669"/>
    <property type="project" value="TreeGrafter"/>
</dbReference>
<evidence type="ECO:0000256" key="4">
    <source>
        <dbReference type="ARBA" id="ARBA00022723"/>
    </source>
</evidence>
<comment type="similarity">
    <text evidence="1">Belongs to the peptidase M1 family.</text>
</comment>
<evidence type="ECO:0000256" key="11">
    <source>
        <dbReference type="PROSITE-ProRule" id="PRU00023"/>
    </source>
</evidence>
<dbReference type="Pfam" id="PF17900">
    <property type="entry name" value="Peptidase_M1_N"/>
    <property type="match status" value="1"/>
</dbReference>
<evidence type="ECO:0000256" key="3">
    <source>
        <dbReference type="ARBA" id="ARBA00022670"/>
    </source>
</evidence>
<dbReference type="InterPro" id="IPR036770">
    <property type="entry name" value="Ankyrin_rpt-contain_sf"/>
</dbReference>
<feature type="binding site" evidence="9">
    <location>
        <position position="999"/>
    </location>
    <ligand>
        <name>Zn(2+)</name>
        <dbReference type="ChEBI" id="CHEBI:29105"/>
        <note>catalytic</note>
    </ligand>
</feature>
<evidence type="ECO:0008006" key="18">
    <source>
        <dbReference type="Google" id="ProtNLM"/>
    </source>
</evidence>
<dbReference type="InterPro" id="IPR001930">
    <property type="entry name" value="Peptidase_M1"/>
</dbReference>
<dbReference type="SUPFAM" id="SSF55486">
    <property type="entry name" value="Metalloproteases ('zincins'), catalytic domain"/>
    <property type="match status" value="1"/>
</dbReference>
<dbReference type="FunFam" id="1.10.390.10:FF:000001">
    <property type="entry name" value="Aminopeptidase"/>
    <property type="match status" value="1"/>
</dbReference>
<keyword evidence="2" id="KW-0031">Aminopeptidase</keyword>
<dbReference type="InterPro" id="IPR027268">
    <property type="entry name" value="Peptidase_M4/M1_CTD_sf"/>
</dbReference>
<feature type="domain" description="Aminopeptidase N-like N-terminal" evidence="15">
    <location>
        <begin position="679"/>
        <end position="869"/>
    </location>
</feature>
<evidence type="ECO:0000259" key="15">
    <source>
        <dbReference type="Pfam" id="PF17900"/>
    </source>
</evidence>
<keyword evidence="7" id="KW-0482">Metalloprotease</keyword>
<evidence type="ECO:0000259" key="13">
    <source>
        <dbReference type="Pfam" id="PF01433"/>
    </source>
</evidence>
<dbReference type="Pfam" id="PF01433">
    <property type="entry name" value="Peptidase_M1"/>
    <property type="match status" value="1"/>
</dbReference>
<evidence type="ECO:0000313" key="17">
    <source>
        <dbReference type="Proteomes" id="UP000635477"/>
    </source>
</evidence>
<dbReference type="PROSITE" id="PS50088">
    <property type="entry name" value="ANK_REPEAT"/>
    <property type="match status" value="1"/>
</dbReference>
<keyword evidence="6 9" id="KW-0862">Zinc</keyword>
<dbReference type="GO" id="GO:0008270">
    <property type="term" value="F:zinc ion binding"/>
    <property type="evidence" value="ECO:0007669"/>
    <property type="project" value="InterPro"/>
</dbReference>
<dbReference type="InterPro" id="IPR045357">
    <property type="entry name" value="Aminopeptidase_N-like_N"/>
</dbReference>
<dbReference type="FunFam" id="1.25.50.20:FF:000002">
    <property type="entry name" value="Aminopeptidase"/>
    <property type="match status" value="1"/>
</dbReference>
<evidence type="ECO:0000313" key="16">
    <source>
        <dbReference type="EMBL" id="KAF4983918.1"/>
    </source>
</evidence>
<dbReference type="InterPro" id="IPR014782">
    <property type="entry name" value="Peptidase_M1_dom"/>
</dbReference>
<evidence type="ECO:0000256" key="10">
    <source>
        <dbReference type="PIRSR" id="PIRSR634016-4"/>
    </source>
</evidence>
<dbReference type="CDD" id="cd09601">
    <property type="entry name" value="M1_APN-Q_like"/>
    <property type="match status" value="1"/>
</dbReference>
<dbReference type="SUPFAM" id="SSF63737">
    <property type="entry name" value="Leukotriene A4 hydrolase N-terminal domain"/>
    <property type="match status" value="1"/>
</dbReference>
<dbReference type="SUPFAM" id="SSF48403">
    <property type="entry name" value="Ankyrin repeat"/>
    <property type="match status" value="1"/>
</dbReference>
<dbReference type="FunFam" id="2.60.40.1910:FF:000004">
    <property type="entry name" value="Aminopeptidase"/>
    <property type="match status" value="1"/>
</dbReference>
<sequence length="1535" mass="172940">MSLPLLPTELLLIIGDLSDRPQFAALAKANHRLHAVFNTLLYRYNIRYENPEEACVRWAAEHNSLGTLKLAFAHGADINATETETEDEDYFNIGFDGSGSLLHIAVRKGFQDIVVWLLDHGARIDVPARILCGCNPPPDPLRLIRPNPYSLFSSSEEPVPQHREDRVFTAPFRRNHLLRWYIARVLIGQCRDSGVAAQIVQKLLDRKVPHGALAPSETALSKMINCMQYKAAIVLLERGTHGSAATSGWWLQGVFHSCFQDTYSKRIDRAPPAKAREMMEDRRTLTALLITHGADFSRCIERMFSGRNIDCSIVTMNAEPFQSSPLLWALKNTRDVECVKLLLDAGASMDHSVGTSIGETPNSKSVLWWLLKHLGKKVNLKTFEEYKDCLCLILERGARLDPVDGKQSILFYLCDSPRAVLKFFIEHATRRNVEIQHVKECMGHCGEVTAIRKLLKGFHDKLEGECENAREAETVGERRSGFRLVPCWRLQVDDMAQALCRNRETKPSSLEWIKVGSFKEERSTRRGVNTHDPRLRRTLRLPTRPGLALANTSVPSVGCPNADPPMLRTFHSERPLPRISSRAYRQASPHSLSTSSSPLHSHLQSRRFLSSSFASASAPVSRLPRSLRDSLRLTSSSSRPRQQKRYCSYRRAMYRNGSDVVSASHDVSRGREVLPKNVKPLHYDLTLEPNFETFKYEGTVVIDFDVVQDSTSIALNTVDLEIHETTVEANSATVTSSPTLDYNKDTQTTTVTFDKPIPAGQKARLTQRFTGILNDDMAGFYRSSYKDEQGNTKYIATTQMEATDARRAFPCLDEPALKATFTVTLIADQDLVCLGNMDVASEKEVDSKVTGKKRKAITYNKTPIMSTYLLAFVIGDLKYYETNNFRVPIRVWCTPDQNIDHAVFSAELGARTLEFYEKQFGSQYPLPKMDMVAVPDFAAGAMENWGLITYRVVDLLLDEKTSSATTKKRVAEVVQHELAHQWFGNLVTMDFWDGLWLKEGFATWMSWYSSDAFYPEWRIWDGYVIDDLRSALGLDSLRSSHPIEVPVKRADEVNQIFDAISYQKGSCVLRMISKHLGEDVFLEGVRRYLNKHAYGNTQTTDLWAALSDASGKDVERVADIWTKKVGYPVVAVTEDESKGTIHVKQNRFLRTADVKPEEDEVLYPVFLNLRTKDGLQDDLALNTREADFKVPDYDFFKVNSGHSGIYRTSYTTSRLQKLGQNAKAGLLGVEDRAGMIADAGALAAAGYQKTSGLLSLLQGFDSENEFIVWDEITLRIGSLRDAWIFEDEEVTKALKAFQRDLVSTKTNEIGWNITDADDHMTQRFKGLMFGKAAMVEDEAAKAAALDMFNKFIKGDRDALQPNLRGSVFAVALAYGGEAEYNAVVKEYETAKQSSERNTALRSLGFAQDPELIQRTLKYALSDQVKTQDLYMPLSALRAHKEGVLALWAWVKENWDVLTKRLPPGMSLLGDLVAISTSSLTQTEQVSDVESFFAEKGTKGFEMELAQSLDAIKAKQNWLRRDTDDVKQWLSENKYL</sequence>
<keyword evidence="3" id="KW-0645">Protease</keyword>
<dbReference type="PROSITE" id="PS50297">
    <property type="entry name" value="ANK_REP_REGION"/>
    <property type="match status" value="1"/>
</dbReference>
<feature type="binding site" evidence="9">
    <location>
        <position position="976"/>
    </location>
    <ligand>
        <name>Zn(2+)</name>
        <dbReference type="ChEBI" id="CHEBI:29105"/>
        <note>catalytic</note>
    </ligand>
</feature>
<evidence type="ECO:0000256" key="6">
    <source>
        <dbReference type="ARBA" id="ARBA00022833"/>
    </source>
</evidence>
<organism evidence="16 17">
    <name type="scientific">Fusarium zealandicum</name>
    <dbReference type="NCBI Taxonomy" id="1053134"/>
    <lineage>
        <taxon>Eukaryota</taxon>
        <taxon>Fungi</taxon>
        <taxon>Dikarya</taxon>
        <taxon>Ascomycota</taxon>
        <taxon>Pezizomycotina</taxon>
        <taxon>Sordariomycetes</taxon>
        <taxon>Hypocreomycetidae</taxon>
        <taxon>Hypocreales</taxon>
        <taxon>Nectriaceae</taxon>
        <taxon>Fusarium</taxon>
        <taxon>Fusarium staphyleae species complex</taxon>
    </lineage>
</organism>
<evidence type="ECO:0000256" key="9">
    <source>
        <dbReference type="PIRSR" id="PIRSR634016-3"/>
    </source>
</evidence>
<dbReference type="GO" id="GO:0006508">
    <property type="term" value="P:proteolysis"/>
    <property type="evidence" value="ECO:0007669"/>
    <property type="project" value="UniProtKB-KW"/>
</dbReference>
<evidence type="ECO:0000256" key="12">
    <source>
        <dbReference type="SAM" id="MobiDB-lite"/>
    </source>
</evidence>
<keyword evidence="17" id="KW-1185">Reference proteome</keyword>
<evidence type="ECO:0000256" key="5">
    <source>
        <dbReference type="ARBA" id="ARBA00022801"/>
    </source>
</evidence>
<dbReference type="InterPro" id="IPR042097">
    <property type="entry name" value="Aminopeptidase_N-like_N_sf"/>
</dbReference>
<keyword evidence="11" id="KW-0040">ANK repeat</keyword>
<dbReference type="GO" id="GO:0016020">
    <property type="term" value="C:membrane"/>
    <property type="evidence" value="ECO:0007669"/>
    <property type="project" value="TreeGrafter"/>
</dbReference>
<dbReference type="Gene3D" id="2.60.40.1730">
    <property type="entry name" value="tricorn interacting facor f3 domain"/>
    <property type="match status" value="1"/>
</dbReference>
<feature type="repeat" description="ANK" evidence="11">
    <location>
        <begin position="97"/>
        <end position="129"/>
    </location>
</feature>
<proteinExistence type="inferred from homology"/>
<dbReference type="PANTHER" id="PTHR11533">
    <property type="entry name" value="PROTEASE M1 ZINC METALLOPROTEASE"/>
    <property type="match status" value="1"/>
</dbReference>
<feature type="region of interest" description="Disordered" evidence="12">
    <location>
        <begin position="581"/>
        <end position="600"/>
    </location>
</feature>
<dbReference type="Gene3D" id="1.25.40.20">
    <property type="entry name" value="Ankyrin repeat-containing domain"/>
    <property type="match status" value="2"/>
</dbReference>
<dbReference type="InterPro" id="IPR002110">
    <property type="entry name" value="Ankyrin_rpt"/>
</dbReference>
<name>A0A8H4UUR4_9HYPO</name>
<comment type="cofactor">
    <cofactor evidence="9">
        <name>Zn(2+)</name>
        <dbReference type="ChEBI" id="CHEBI:29105"/>
    </cofactor>
    <text evidence="9">Binds 1 zinc ion per subunit.</text>
</comment>
<feature type="region of interest" description="Disordered" evidence="12">
    <location>
        <begin position="551"/>
        <end position="570"/>
    </location>
</feature>
<dbReference type="GO" id="GO:0042277">
    <property type="term" value="F:peptide binding"/>
    <property type="evidence" value="ECO:0007669"/>
    <property type="project" value="TreeGrafter"/>
</dbReference>
<dbReference type="Gene3D" id="1.10.390.10">
    <property type="entry name" value="Neutral Protease Domain 2"/>
    <property type="match status" value="1"/>
</dbReference>
<dbReference type="InterPro" id="IPR050344">
    <property type="entry name" value="Peptidase_M1_aminopeptidases"/>
</dbReference>
<dbReference type="InterPro" id="IPR034016">
    <property type="entry name" value="M1_APN-typ"/>
</dbReference>
<evidence type="ECO:0000256" key="8">
    <source>
        <dbReference type="PIRSR" id="PIRSR634016-1"/>
    </source>
</evidence>
<evidence type="ECO:0000256" key="1">
    <source>
        <dbReference type="ARBA" id="ARBA00010136"/>
    </source>
</evidence>
<reference evidence="16" key="2">
    <citation type="submission" date="2020-05" db="EMBL/GenBank/DDBJ databases">
        <authorList>
            <person name="Kim H.-S."/>
            <person name="Proctor R.H."/>
            <person name="Brown D.W."/>
        </authorList>
    </citation>
    <scope>NUCLEOTIDE SEQUENCE</scope>
    <source>
        <strain evidence="16">NRRL 22465</strain>
    </source>
</reference>
<dbReference type="GO" id="GO:0043171">
    <property type="term" value="P:peptide catabolic process"/>
    <property type="evidence" value="ECO:0007669"/>
    <property type="project" value="TreeGrafter"/>
</dbReference>
<dbReference type="EMBL" id="JABEYC010000042">
    <property type="protein sequence ID" value="KAF4983918.1"/>
    <property type="molecule type" value="Genomic_DNA"/>
</dbReference>
<evidence type="ECO:0000256" key="2">
    <source>
        <dbReference type="ARBA" id="ARBA00022438"/>
    </source>
</evidence>
<feature type="domain" description="Peptidase M1 membrane alanine aminopeptidase" evidence="13">
    <location>
        <begin position="904"/>
        <end position="1121"/>
    </location>
</feature>
<keyword evidence="5" id="KW-0378">Hydrolase</keyword>